<dbReference type="Proteomes" id="UP000681722">
    <property type="component" value="Unassembled WGS sequence"/>
</dbReference>
<dbReference type="Proteomes" id="UP000663829">
    <property type="component" value="Unassembled WGS sequence"/>
</dbReference>
<protein>
    <submittedName>
        <fullName evidence="2">Uncharacterized protein</fullName>
    </submittedName>
</protein>
<dbReference type="EMBL" id="CAJNOQ010030010">
    <property type="protein sequence ID" value="CAF1572150.1"/>
    <property type="molecule type" value="Genomic_DNA"/>
</dbReference>
<proteinExistence type="predicted"/>
<evidence type="ECO:0000313" key="3">
    <source>
        <dbReference type="EMBL" id="CAF3883308.1"/>
    </source>
</evidence>
<dbReference type="Proteomes" id="UP000682733">
    <property type="component" value="Unassembled WGS sequence"/>
</dbReference>
<comment type="caution">
    <text evidence="2">The sequence shown here is derived from an EMBL/GenBank/DDBJ whole genome shotgun (WGS) entry which is preliminary data.</text>
</comment>
<name>A0A815YIG5_9BILA</name>
<dbReference type="AlphaFoldDB" id="A0A815YIG5"/>
<accession>A0A815YIG5</accession>
<dbReference type="EMBL" id="CAJOBA010014367">
    <property type="protein sequence ID" value="CAF3883308.1"/>
    <property type="molecule type" value="Genomic_DNA"/>
</dbReference>
<organism evidence="2 5">
    <name type="scientific">Didymodactylos carnosus</name>
    <dbReference type="NCBI Taxonomy" id="1234261"/>
    <lineage>
        <taxon>Eukaryota</taxon>
        <taxon>Metazoa</taxon>
        <taxon>Spiralia</taxon>
        <taxon>Gnathifera</taxon>
        <taxon>Rotifera</taxon>
        <taxon>Eurotatoria</taxon>
        <taxon>Bdelloidea</taxon>
        <taxon>Philodinida</taxon>
        <taxon>Philodinidae</taxon>
        <taxon>Didymodactylos</taxon>
    </lineage>
</organism>
<evidence type="ECO:0000313" key="4">
    <source>
        <dbReference type="EMBL" id="CAF4435786.1"/>
    </source>
</evidence>
<dbReference type="Proteomes" id="UP000677228">
    <property type="component" value="Unassembled WGS sequence"/>
</dbReference>
<dbReference type="EMBL" id="CAJOBC010095850">
    <property type="protein sequence ID" value="CAF4435786.1"/>
    <property type="molecule type" value="Genomic_DNA"/>
</dbReference>
<dbReference type="OrthoDB" id="10040940at2759"/>
<evidence type="ECO:0000313" key="5">
    <source>
        <dbReference type="Proteomes" id="UP000663829"/>
    </source>
</evidence>
<evidence type="ECO:0000313" key="1">
    <source>
        <dbReference type="EMBL" id="CAF1114218.1"/>
    </source>
</evidence>
<dbReference type="EMBL" id="CAJNOK010010376">
    <property type="protein sequence ID" value="CAF1114218.1"/>
    <property type="molecule type" value="Genomic_DNA"/>
</dbReference>
<evidence type="ECO:0000313" key="2">
    <source>
        <dbReference type="EMBL" id="CAF1572150.1"/>
    </source>
</evidence>
<keyword evidence="5" id="KW-1185">Reference proteome</keyword>
<gene>
    <name evidence="2" type="ORF">GPM918_LOCUS40473</name>
    <name evidence="1" type="ORF">OVA965_LOCUS19884</name>
    <name evidence="4" type="ORF">SRO942_LOCUS41418</name>
    <name evidence="3" type="ORF">TMI583_LOCUS20085</name>
</gene>
<sequence length="106" mass="12495">MAGVIGDDEEQRVIDRIRANAYREAMEEGATFINRKWIAQKLHRTERWVTDNWKKGYEHCFTKFDDGRPTKLSEESKNIISGKQWEKAKKLQASCKGDFRETWGSR</sequence>
<reference evidence="2" key="1">
    <citation type="submission" date="2021-02" db="EMBL/GenBank/DDBJ databases">
        <authorList>
            <person name="Nowell W R."/>
        </authorList>
    </citation>
    <scope>NUCLEOTIDE SEQUENCE</scope>
</reference>